<dbReference type="PROSITE" id="PS50878">
    <property type="entry name" value="RT_POL"/>
    <property type="match status" value="1"/>
</dbReference>
<reference evidence="9" key="1">
    <citation type="journal article" date="2014" name="Nat. Commun.">
        <title>The emerging biofuel crop Camelina sativa retains a highly undifferentiated hexaploid genome structure.</title>
        <authorList>
            <person name="Kagale S."/>
            <person name="Koh C."/>
            <person name="Nixon J."/>
            <person name="Bollina V."/>
            <person name="Clarke W.E."/>
            <person name="Tuteja R."/>
            <person name="Spillane C."/>
            <person name="Robinson S.J."/>
            <person name="Links M.G."/>
            <person name="Clarke C."/>
            <person name="Higgins E.E."/>
            <person name="Huebert T."/>
            <person name="Sharpe A.G."/>
            <person name="Parkin I.A."/>
        </authorList>
    </citation>
    <scope>NUCLEOTIDE SEQUENCE [LARGE SCALE GENOMIC DNA]</scope>
    <source>
        <strain evidence="9">cv. DH55</strain>
    </source>
</reference>
<dbReference type="Gene3D" id="3.30.420.10">
    <property type="entry name" value="Ribonuclease H-like superfamily/Ribonuclease H"/>
    <property type="match status" value="1"/>
</dbReference>
<gene>
    <name evidence="10" type="primary">LOC104759832</name>
</gene>
<dbReference type="GeneID" id="104759832"/>
<dbReference type="InterPro" id="IPR036397">
    <property type="entry name" value="RNaseH_sf"/>
</dbReference>
<dbReference type="PROSITE" id="PS50013">
    <property type="entry name" value="CHROMO_2"/>
    <property type="match status" value="1"/>
</dbReference>
<accession>A0ABM0X5G4</accession>
<dbReference type="CDD" id="cd01647">
    <property type="entry name" value="RT_LTR"/>
    <property type="match status" value="1"/>
</dbReference>
<dbReference type="Pfam" id="PF00385">
    <property type="entry name" value="Chromo"/>
    <property type="match status" value="1"/>
</dbReference>
<keyword evidence="1" id="KW-0808">Transferase</keyword>
<dbReference type="PANTHER" id="PTHR37984:SF5">
    <property type="entry name" value="PROTEIN NYNRIN-LIKE"/>
    <property type="match status" value="1"/>
</dbReference>
<evidence type="ECO:0000256" key="2">
    <source>
        <dbReference type="ARBA" id="ARBA00022695"/>
    </source>
</evidence>
<keyword evidence="6" id="KW-0695">RNA-directed DNA polymerase</keyword>
<feature type="domain" description="Chromo" evidence="7">
    <location>
        <begin position="1071"/>
        <end position="1107"/>
    </location>
</feature>
<dbReference type="PANTHER" id="PTHR37984">
    <property type="entry name" value="PROTEIN CBG26694"/>
    <property type="match status" value="1"/>
</dbReference>
<dbReference type="Gene3D" id="3.30.70.270">
    <property type="match status" value="1"/>
</dbReference>
<keyword evidence="4" id="KW-0255">Endonuclease</keyword>
<sequence length="1161" mass="134325">MESLLTTQTVAQRFEYPHNWVAEPQKRVDLPLFEGQNPDDWLFRMKKGFSMNQTPEYEKIDEAVACLTGSGITWWRKSQERLCITTWKDFRDKFKERFKPSRGCSALDRFEEFSVELPQITYDVLESAFLQGLKKSLWDPVLRSRPVDMNAMFDMARMVEFQESENSGHCGERWFSGHRCRQQQLKCLEVDEGEDTPELVMEVQNAVHNQEELGDEPEMVTEIIGSMRMLGTINGKQELGLKVLENKSFGVRIAGGQIVRGRGKCSGLVLDIQEVVIIEDFLLFDLGHTDIILGYSWLTTLGDTRTNWRLQRLGWQIGALWVIIVGDPSLSKAQVSINSMDRMVRRKGVAYMLELTSLFEKTQQQQTVELPEVQRVLERYSVFEMPQGLPPVRNSEHTTTLKEGAGPVNLRPYRYSFVQKNEIEKLIQEMLAAHIIKPSVSPYSSPVLLVKKKDGGWRFCVDYRALKTVTVLDRYPISGIEELLDEFNGAVFFSKLDLKSGYHQIRVRRYDVEKTAFIMHQGHYEFLVMPFGLTNAPSTFQNVMNDLFRPYLRRFVLVFFDDILVYSPSVESHLQLVLKLLQQNQFYANKKKCSFGQTKVSYLGHVILRDGVAADPKNIVTMVDWHEPRSVTELRGFLGLTGYYRRKEFTIETNASGAGIGAVLSQDWRPVAFISQAFSSQGRIKSVYERELLVIVKAVTKWKHYLIGEEFVIKTDQKSLRHLLDQKAISTVQQRWAAKLIGLNYKIEYKPRVQNRVANALSRRPLTETLFQLTLVAPLTIDLKELKEQVSKDMELGEILKELKRGEKVKGGYSLEKEMLLKEGRLVVPCRSLFIPRLLEQFHSSVTGEHEGAFKTYKRLIQEIYWRGMQKDVVEFIVKCQVSQENKYSTLSPAGLLAPLTIPKQIWTDISLDFVEGLPKSKGFNVILVVVDRLSKRPTSWAQWLPWAKYWYNTSYHSSIRNTPFFAVYGREPPKLLRYGDVPTQNAHVEELLKDRDSLLVELRENLELTQLKMQKEANKQRRNVQFQIGDWVYLKFRPYRQHSLLKGAVPNTHTAREIPPILTPSLEWATEPETLKDIRKSTDEKEITEVLVKWKGLPESESTWEPLSLIVQQFPDFNLEDKVSSLRESIDRLRIPLAFMRKKVRTSGRKARKWEKKQSG</sequence>
<dbReference type="SMART" id="SM00298">
    <property type="entry name" value="CHROMO"/>
    <property type="match status" value="1"/>
</dbReference>
<evidence type="ECO:0000256" key="3">
    <source>
        <dbReference type="ARBA" id="ARBA00022722"/>
    </source>
</evidence>
<dbReference type="InterPro" id="IPR012337">
    <property type="entry name" value="RNaseH-like_sf"/>
</dbReference>
<feature type="domain" description="Reverse transcriptase" evidence="8">
    <location>
        <begin position="431"/>
        <end position="607"/>
    </location>
</feature>
<dbReference type="Gene3D" id="1.10.340.70">
    <property type="match status" value="1"/>
</dbReference>
<dbReference type="CDD" id="cd00303">
    <property type="entry name" value="retropepsin_like"/>
    <property type="match status" value="1"/>
</dbReference>
<evidence type="ECO:0000256" key="5">
    <source>
        <dbReference type="ARBA" id="ARBA00022801"/>
    </source>
</evidence>
<dbReference type="InterPro" id="IPR016197">
    <property type="entry name" value="Chromo-like_dom_sf"/>
</dbReference>
<keyword evidence="3" id="KW-0540">Nuclease</keyword>
<dbReference type="InterPro" id="IPR043128">
    <property type="entry name" value="Rev_trsase/Diguanyl_cyclase"/>
</dbReference>
<dbReference type="InterPro" id="IPR043502">
    <property type="entry name" value="DNA/RNA_pol_sf"/>
</dbReference>
<organism evidence="9 10">
    <name type="scientific">Camelina sativa</name>
    <name type="common">False flax</name>
    <name type="synonym">Myagrum sativum</name>
    <dbReference type="NCBI Taxonomy" id="90675"/>
    <lineage>
        <taxon>Eukaryota</taxon>
        <taxon>Viridiplantae</taxon>
        <taxon>Streptophyta</taxon>
        <taxon>Embryophyta</taxon>
        <taxon>Tracheophyta</taxon>
        <taxon>Spermatophyta</taxon>
        <taxon>Magnoliopsida</taxon>
        <taxon>eudicotyledons</taxon>
        <taxon>Gunneridae</taxon>
        <taxon>Pentapetalae</taxon>
        <taxon>rosids</taxon>
        <taxon>malvids</taxon>
        <taxon>Brassicales</taxon>
        <taxon>Brassicaceae</taxon>
        <taxon>Camelineae</taxon>
        <taxon>Camelina</taxon>
    </lineage>
</organism>
<dbReference type="SUPFAM" id="SSF54160">
    <property type="entry name" value="Chromo domain-like"/>
    <property type="match status" value="1"/>
</dbReference>
<dbReference type="Proteomes" id="UP000694864">
    <property type="component" value="Chromosome 17"/>
</dbReference>
<dbReference type="InterPro" id="IPR041588">
    <property type="entry name" value="Integrase_H2C2"/>
</dbReference>
<evidence type="ECO:0000256" key="6">
    <source>
        <dbReference type="ARBA" id="ARBA00022918"/>
    </source>
</evidence>
<dbReference type="Pfam" id="PF17917">
    <property type="entry name" value="RT_RNaseH"/>
    <property type="match status" value="1"/>
</dbReference>
<evidence type="ECO:0000259" key="8">
    <source>
        <dbReference type="PROSITE" id="PS50878"/>
    </source>
</evidence>
<evidence type="ECO:0000256" key="4">
    <source>
        <dbReference type="ARBA" id="ARBA00022759"/>
    </source>
</evidence>
<dbReference type="InterPro" id="IPR041373">
    <property type="entry name" value="RT_RNaseH"/>
</dbReference>
<evidence type="ECO:0000256" key="1">
    <source>
        <dbReference type="ARBA" id="ARBA00022679"/>
    </source>
</evidence>
<dbReference type="Gene3D" id="3.10.10.10">
    <property type="entry name" value="HIV Type 1 Reverse Transcriptase, subunit A, domain 1"/>
    <property type="match status" value="1"/>
</dbReference>
<dbReference type="InterPro" id="IPR023780">
    <property type="entry name" value="Chromo_domain"/>
</dbReference>
<protein>
    <submittedName>
        <fullName evidence="10">Uncharacterized protein LOC104759832</fullName>
    </submittedName>
</protein>
<evidence type="ECO:0000259" key="7">
    <source>
        <dbReference type="PROSITE" id="PS50013"/>
    </source>
</evidence>
<reference evidence="10" key="2">
    <citation type="submission" date="2025-08" db="UniProtKB">
        <authorList>
            <consortium name="RefSeq"/>
        </authorList>
    </citation>
    <scope>IDENTIFICATION</scope>
    <source>
        <tissue evidence="10">Leaf</tissue>
    </source>
</reference>
<dbReference type="Pfam" id="PF17921">
    <property type="entry name" value="Integrase_H2C2"/>
    <property type="match status" value="1"/>
</dbReference>
<dbReference type="SUPFAM" id="SSF56672">
    <property type="entry name" value="DNA/RNA polymerases"/>
    <property type="match status" value="1"/>
</dbReference>
<dbReference type="InterPro" id="IPR000953">
    <property type="entry name" value="Chromo/chromo_shadow_dom"/>
</dbReference>
<dbReference type="Gene3D" id="2.40.50.40">
    <property type="match status" value="1"/>
</dbReference>
<proteinExistence type="predicted"/>
<evidence type="ECO:0000313" key="10">
    <source>
        <dbReference type="RefSeq" id="XP_010481012.1"/>
    </source>
</evidence>
<dbReference type="InterPro" id="IPR050951">
    <property type="entry name" value="Retrovirus_Pol_polyprotein"/>
</dbReference>
<dbReference type="Pfam" id="PF00078">
    <property type="entry name" value="RVT_1"/>
    <property type="match status" value="1"/>
</dbReference>
<keyword evidence="9" id="KW-1185">Reference proteome</keyword>
<dbReference type="CDD" id="cd09274">
    <property type="entry name" value="RNase_HI_RT_Ty3"/>
    <property type="match status" value="1"/>
</dbReference>
<name>A0ABM0X5G4_CAMSA</name>
<keyword evidence="5" id="KW-0378">Hydrolase</keyword>
<dbReference type="SUPFAM" id="SSF53098">
    <property type="entry name" value="Ribonuclease H-like"/>
    <property type="match status" value="1"/>
</dbReference>
<dbReference type="InterPro" id="IPR000477">
    <property type="entry name" value="RT_dom"/>
</dbReference>
<dbReference type="RefSeq" id="XP_010481012.1">
    <property type="nucleotide sequence ID" value="XM_010482710.1"/>
</dbReference>
<evidence type="ECO:0000313" key="9">
    <source>
        <dbReference type="Proteomes" id="UP000694864"/>
    </source>
</evidence>
<keyword evidence="2" id="KW-0548">Nucleotidyltransferase</keyword>